<name>A0AAN9QTW1_CANGL</name>
<reference evidence="1 2" key="1">
    <citation type="submission" date="2024-01" db="EMBL/GenBank/DDBJ databases">
        <title>The genomes of 5 underutilized Papilionoideae crops provide insights into root nodulation and disease resistanc.</title>
        <authorList>
            <person name="Jiang F."/>
        </authorList>
    </citation>
    <scope>NUCLEOTIDE SEQUENCE [LARGE SCALE GENOMIC DNA]</scope>
    <source>
        <strain evidence="1">LVBAO_FW01</strain>
        <tissue evidence="1">Leaves</tissue>
    </source>
</reference>
<evidence type="ECO:0000313" key="2">
    <source>
        <dbReference type="Proteomes" id="UP001367508"/>
    </source>
</evidence>
<evidence type="ECO:0000313" key="1">
    <source>
        <dbReference type="EMBL" id="KAK7350285.1"/>
    </source>
</evidence>
<comment type="caution">
    <text evidence="1">The sequence shown here is derived from an EMBL/GenBank/DDBJ whole genome shotgun (WGS) entry which is preliminary data.</text>
</comment>
<proteinExistence type="predicted"/>
<dbReference type="Proteomes" id="UP001367508">
    <property type="component" value="Unassembled WGS sequence"/>
</dbReference>
<sequence length="194" mass="20534">MASTWFSPLSLSSYAYIKEPVLVLGACLLGVSALGAPKPSCLRLSLLMAFWSSTFLGEWGSALALGHVWTRSATFLMHSCQTRTPSSDGNVCTPFGMYAQNFDTPLHGNSSEGDLGPTLASFQSCNPRPKGKDDPRDPFLHHALVARDSVIACALPSLSNSLGVLCMAGGAPLFVTCHGLSASNFCCGLVLFTR</sequence>
<accession>A0AAN9QTW1</accession>
<dbReference type="EMBL" id="JAYMYQ010000002">
    <property type="protein sequence ID" value="KAK7350285.1"/>
    <property type="molecule type" value="Genomic_DNA"/>
</dbReference>
<organism evidence="1 2">
    <name type="scientific">Canavalia gladiata</name>
    <name type="common">Sword bean</name>
    <name type="synonym">Dolichos gladiatus</name>
    <dbReference type="NCBI Taxonomy" id="3824"/>
    <lineage>
        <taxon>Eukaryota</taxon>
        <taxon>Viridiplantae</taxon>
        <taxon>Streptophyta</taxon>
        <taxon>Embryophyta</taxon>
        <taxon>Tracheophyta</taxon>
        <taxon>Spermatophyta</taxon>
        <taxon>Magnoliopsida</taxon>
        <taxon>eudicotyledons</taxon>
        <taxon>Gunneridae</taxon>
        <taxon>Pentapetalae</taxon>
        <taxon>rosids</taxon>
        <taxon>fabids</taxon>
        <taxon>Fabales</taxon>
        <taxon>Fabaceae</taxon>
        <taxon>Papilionoideae</taxon>
        <taxon>50 kb inversion clade</taxon>
        <taxon>NPAAA clade</taxon>
        <taxon>indigoferoid/millettioid clade</taxon>
        <taxon>Phaseoleae</taxon>
        <taxon>Canavalia</taxon>
    </lineage>
</organism>
<gene>
    <name evidence="1" type="ORF">VNO77_08708</name>
</gene>
<protein>
    <submittedName>
        <fullName evidence="1">Uncharacterized protein</fullName>
    </submittedName>
</protein>
<dbReference type="AlphaFoldDB" id="A0AAN9QTW1"/>
<keyword evidence="2" id="KW-1185">Reference proteome</keyword>